<evidence type="ECO:0000256" key="5">
    <source>
        <dbReference type="ARBA" id="ARBA00038359"/>
    </source>
</evidence>
<organism evidence="9 10">
    <name type="scientific">Epicoccum nigrum</name>
    <name type="common">Soil fungus</name>
    <name type="synonym">Epicoccum purpurascens</name>
    <dbReference type="NCBI Taxonomy" id="105696"/>
    <lineage>
        <taxon>Eukaryota</taxon>
        <taxon>Fungi</taxon>
        <taxon>Dikarya</taxon>
        <taxon>Ascomycota</taxon>
        <taxon>Pezizomycotina</taxon>
        <taxon>Dothideomycetes</taxon>
        <taxon>Pleosporomycetidae</taxon>
        <taxon>Pleosporales</taxon>
        <taxon>Pleosporineae</taxon>
        <taxon>Didymellaceae</taxon>
        <taxon>Epicoccum</taxon>
    </lineage>
</organism>
<dbReference type="InterPro" id="IPR049326">
    <property type="entry name" value="Rhodopsin_dom_fungi"/>
</dbReference>
<evidence type="ECO:0000259" key="8">
    <source>
        <dbReference type="Pfam" id="PF20684"/>
    </source>
</evidence>
<dbReference type="PANTHER" id="PTHR33048:SF146">
    <property type="entry name" value="INTEGRAL MEMBRANE PROTEIN"/>
    <property type="match status" value="1"/>
</dbReference>
<name>A0A1Y2M9F2_EPING</name>
<feature type="transmembrane region" description="Helical" evidence="7">
    <location>
        <begin position="48"/>
        <end position="66"/>
    </location>
</feature>
<evidence type="ECO:0000256" key="4">
    <source>
        <dbReference type="ARBA" id="ARBA00023136"/>
    </source>
</evidence>
<gene>
    <name evidence="9" type="ORF">B5807_02336</name>
</gene>
<feature type="transmembrane region" description="Helical" evidence="7">
    <location>
        <begin position="132"/>
        <end position="153"/>
    </location>
</feature>
<evidence type="ECO:0000313" key="10">
    <source>
        <dbReference type="Proteomes" id="UP000193240"/>
    </source>
</evidence>
<dbReference type="Proteomes" id="UP000193240">
    <property type="component" value="Unassembled WGS sequence"/>
</dbReference>
<dbReference type="InterPro" id="IPR052337">
    <property type="entry name" value="SAT4-like"/>
</dbReference>
<feature type="domain" description="Rhodopsin" evidence="8">
    <location>
        <begin position="31"/>
        <end position="279"/>
    </location>
</feature>
<feature type="transmembrane region" description="Helical" evidence="7">
    <location>
        <begin position="255"/>
        <end position="280"/>
    </location>
</feature>
<comment type="similarity">
    <text evidence="5">Belongs to the SAT4 family.</text>
</comment>
<proteinExistence type="inferred from homology"/>
<keyword evidence="2 7" id="KW-0812">Transmembrane</keyword>
<evidence type="ECO:0000256" key="7">
    <source>
        <dbReference type="SAM" id="Phobius"/>
    </source>
</evidence>
<dbReference type="PANTHER" id="PTHR33048">
    <property type="entry name" value="PTH11-LIKE INTEGRAL MEMBRANE PROTEIN (AFU_ORTHOLOGUE AFUA_5G11245)"/>
    <property type="match status" value="1"/>
</dbReference>
<reference evidence="9 10" key="1">
    <citation type="journal article" date="2017" name="Genome Announc.">
        <title>Genome sequence of the saprophytic ascomycete Epicoccum nigrum ICMP 19927 strain isolated from New Zealand.</title>
        <authorList>
            <person name="Fokin M."/>
            <person name="Fleetwood D."/>
            <person name="Weir B.S."/>
            <person name="Villas-Boas S.G."/>
        </authorList>
    </citation>
    <scope>NUCLEOTIDE SEQUENCE [LARGE SCALE GENOMIC DNA]</scope>
    <source>
        <strain evidence="9 10">ICMP 19927</strain>
    </source>
</reference>
<dbReference type="AlphaFoldDB" id="A0A1Y2M9F2"/>
<evidence type="ECO:0000256" key="2">
    <source>
        <dbReference type="ARBA" id="ARBA00022692"/>
    </source>
</evidence>
<protein>
    <recommendedName>
        <fullName evidence="8">Rhodopsin domain-containing protein</fullName>
    </recommendedName>
</protein>
<evidence type="ECO:0000256" key="1">
    <source>
        <dbReference type="ARBA" id="ARBA00004141"/>
    </source>
</evidence>
<dbReference type="InParanoid" id="A0A1Y2M9F2"/>
<dbReference type="STRING" id="105696.A0A1Y2M9F2"/>
<keyword evidence="3 7" id="KW-1133">Transmembrane helix</keyword>
<evidence type="ECO:0000313" key="9">
    <source>
        <dbReference type="EMBL" id="OSS52642.1"/>
    </source>
</evidence>
<dbReference type="EMBL" id="KZ107839">
    <property type="protein sequence ID" value="OSS52642.1"/>
    <property type="molecule type" value="Genomic_DNA"/>
</dbReference>
<comment type="subcellular location">
    <subcellularLocation>
        <location evidence="1">Membrane</location>
        <topology evidence="1">Multi-pass membrane protein</topology>
    </subcellularLocation>
</comment>
<feature type="transmembrane region" description="Helical" evidence="7">
    <location>
        <begin position="181"/>
        <end position="204"/>
    </location>
</feature>
<feature type="transmembrane region" description="Helical" evidence="7">
    <location>
        <begin position="97"/>
        <end position="120"/>
    </location>
</feature>
<dbReference type="GO" id="GO:0016020">
    <property type="term" value="C:membrane"/>
    <property type="evidence" value="ECO:0007669"/>
    <property type="project" value="UniProtKB-SubCell"/>
</dbReference>
<feature type="transmembrane region" description="Helical" evidence="7">
    <location>
        <begin position="216"/>
        <end position="235"/>
    </location>
</feature>
<dbReference type="Pfam" id="PF20684">
    <property type="entry name" value="Fung_rhodopsin"/>
    <property type="match status" value="1"/>
</dbReference>
<accession>A0A1Y2M9F2</accession>
<dbReference type="PROSITE" id="PS51257">
    <property type="entry name" value="PROKAR_LIPOPROTEIN"/>
    <property type="match status" value="1"/>
</dbReference>
<dbReference type="OMA" id="MVECSIA"/>
<feature type="region of interest" description="Disordered" evidence="6">
    <location>
        <begin position="285"/>
        <end position="309"/>
    </location>
</feature>
<feature type="compositionally biased region" description="Polar residues" evidence="6">
    <location>
        <begin position="285"/>
        <end position="299"/>
    </location>
</feature>
<keyword evidence="4 7" id="KW-0472">Membrane</keyword>
<keyword evidence="10" id="KW-1185">Reference proteome</keyword>
<evidence type="ECO:0000256" key="3">
    <source>
        <dbReference type="ARBA" id="ARBA00022989"/>
    </source>
</evidence>
<sequence>MSSKTNGFAQGTVLKVAYSMLGVTSCVVLARAGFELSRQKRLTASDALVYFSYACFATMCALYIALSPYMQRLYDVGNGVIPPYPELAQDNVKMTKMVFAAPCMFWMTLWAVKFSLLLLYRRLLVGLQRRYTVIWWGIVGICVVSHAGNYVFYFRSCGTIPGFWTGGCTGDSAKNAQLVSLYYSFSVDTATNLLIMALPMKLTWNLQMARSKKNAILTLFGTGFVCIFFACLRVAQVAINAAKPEAAGQPLDPTWLAIWGMVECSIAVIIGCCPAFAVLANSSSRTKPTYDSQGYQKYTGSGGPDKERGSKIMLRTIGSTTTRSTKDRNHHLGLETMDAHWAEAHSSQEQLRATHEGIIVSTTVVQK</sequence>
<feature type="transmembrane region" description="Helical" evidence="7">
    <location>
        <begin position="16"/>
        <end position="36"/>
    </location>
</feature>
<evidence type="ECO:0000256" key="6">
    <source>
        <dbReference type="SAM" id="MobiDB-lite"/>
    </source>
</evidence>